<evidence type="ECO:0008006" key="4">
    <source>
        <dbReference type="Google" id="ProtNLM"/>
    </source>
</evidence>
<evidence type="ECO:0000256" key="1">
    <source>
        <dbReference type="SAM" id="MobiDB-lite"/>
    </source>
</evidence>
<proteinExistence type="predicted"/>
<dbReference type="Gene3D" id="2.60.120.260">
    <property type="entry name" value="Galactose-binding domain-like"/>
    <property type="match status" value="2"/>
</dbReference>
<dbReference type="AlphaFoldDB" id="X6PGA5"/>
<comment type="caution">
    <text evidence="2">The sequence shown here is derived from an EMBL/GenBank/DDBJ whole genome shotgun (WGS) entry which is preliminary data.</text>
</comment>
<dbReference type="OrthoDB" id="19132at2759"/>
<dbReference type="PANTHER" id="PTHR47457:SF1">
    <property type="entry name" value="BTB DOMAIN-CONTAINING PROTEIN-RELATED"/>
    <property type="match status" value="1"/>
</dbReference>
<feature type="region of interest" description="Disordered" evidence="1">
    <location>
        <begin position="167"/>
        <end position="195"/>
    </location>
</feature>
<dbReference type="EMBL" id="ASPP01000350">
    <property type="protein sequence ID" value="ETO36722.1"/>
    <property type="molecule type" value="Genomic_DNA"/>
</dbReference>
<dbReference type="Proteomes" id="UP000023152">
    <property type="component" value="Unassembled WGS sequence"/>
</dbReference>
<dbReference type="SUPFAM" id="SSF49785">
    <property type="entry name" value="Galactose-binding domain-like"/>
    <property type="match status" value="2"/>
</dbReference>
<evidence type="ECO:0000313" key="2">
    <source>
        <dbReference type="EMBL" id="ETO36722.1"/>
    </source>
</evidence>
<protein>
    <recommendedName>
        <fullName evidence="4">F5/8 type C domain-containing protein</fullName>
    </recommendedName>
</protein>
<name>X6PGA5_RETFI</name>
<evidence type="ECO:0000313" key="3">
    <source>
        <dbReference type="Proteomes" id="UP000023152"/>
    </source>
</evidence>
<organism evidence="2 3">
    <name type="scientific">Reticulomyxa filosa</name>
    <dbReference type="NCBI Taxonomy" id="46433"/>
    <lineage>
        <taxon>Eukaryota</taxon>
        <taxon>Sar</taxon>
        <taxon>Rhizaria</taxon>
        <taxon>Retaria</taxon>
        <taxon>Foraminifera</taxon>
        <taxon>Monothalamids</taxon>
        <taxon>Reticulomyxidae</taxon>
        <taxon>Reticulomyxa</taxon>
    </lineage>
</organism>
<dbReference type="InterPro" id="IPR008979">
    <property type="entry name" value="Galactose-bd-like_sf"/>
</dbReference>
<sequence>MRDSEPAHALCGRISVRCVTQPLENSWFTVDFKNLYVTPTHYSLRHYISWDTEALRNWVLEASFDGNSWVTLRTHKEDASLNHKGAVATWELRSKGARYRVFRIRQTGFNSNNHLYNSLSGFDVYGDVFQIGYPQPKQLDSKTLAKLGEKEKQQALQFDCSLTGEVPWDNNSSSNEEQQQQNTQVTKVETQTTQGGDEDQDMAFLREMARQEKQRLIHHLSGGNGYPFYYAKDFDENGILHFLATDWRTAPWRNPAETGVVTVTSSRLAKDSVPASVICGHEIKRCVCMAEKNNWFMVDFRSIYVRLTHYTIRHYDTWDTECLRNWYLEGTNDLKKFRIIHTHTNDKSLYGKGATHTWQVDAKEKRYRAFRIRQFDKNSNNHWVCLFSFALFGLQWNRILWRSIFPALKNIFLACKNSLNIFFKFFFFFYFKEFENSSAKSKLICHFFVAEIQTKSKELKRKNPYNFCNNKKKKVK</sequence>
<reference evidence="2 3" key="1">
    <citation type="journal article" date="2013" name="Curr. Biol.">
        <title>The Genome of the Foraminiferan Reticulomyxa filosa.</title>
        <authorList>
            <person name="Glockner G."/>
            <person name="Hulsmann N."/>
            <person name="Schleicher M."/>
            <person name="Noegel A.A."/>
            <person name="Eichinger L."/>
            <person name="Gallinger C."/>
            <person name="Pawlowski J."/>
            <person name="Sierra R."/>
            <person name="Euteneuer U."/>
            <person name="Pillet L."/>
            <person name="Moustafa A."/>
            <person name="Platzer M."/>
            <person name="Groth M."/>
            <person name="Szafranski K."/>
            <person name="Schliwa M."/>
        </authorList>
    </citation>
    <scope>NUCLEOTIDE SEQUENCE [LARGE SCALE GENOMIC DNA]</scope>
</reference>
<gene>
    <name evidence="2" type="ORF">RFI_00340</name>
</gene>
<feature type="compositionally biased region" description="Low complexity" evidence="1">
    <location>
        <begin position="170"/>
        <end position="194"/>
    </location>
</feature>
<accession>X6PGA5</accession>
<keyword evidence="3" id="KW-1185">Reference proteome</keyword>
<dbReference type="PANTHER" id="PTHR47457">
    <property type="entry name" value="OS05G0345500 PROTEIN"/>
    <property type="match status" value="1"/>
</dbReference>